<dbReference type="InParanoid" id="K5XE09"/>
<organism evidence="2 3">
    <name type="scientific">Agaricus bisporus var. burnettii (strain JB137-S8 / ATCC MYA-4627 / FGSC 10392)</name>
    <name type="common">White button mushroom</name>
    <dbReference type="NCBI Taxonomy" id="597362"/>
    <lineage>
        <taxon>Eukaryota</taxon>
        <taxon>Fungi</taxon>
        <taxon>Dikarya</taxon>
        <taxon>Basidiomycota</taxon>
        <taxon>Agaricomycotina</taxon>
        <taxon>Agaricomycetes</taxon>
        <taxon>Agaricomycetidae</taxon>
        <taxon>Agaricales</taxon>
        <taxon>Agaricineae</taxon>
        <taxon>Agaricaceae</taxon>
        <taxon>Agaricus</taxon>
    </lineage>
</organism>
<keyword evidence="1" id="KW-0732">Signal</keyword>
<protein>
    <submittedName>
        <fullName evidence="2">Uncharacterized protein</fullName>
    </submittedName>
</protein>
<gene>
    <name evidence="2" type="ORF">AGABI1DRAFT_82944</name>
</gene>
<dbReference type="GeneID" id="18831869"/>
<dbReference type="KEGG" id="abp:AGABI1DRAFT82944"/>
<feature type="chain" id="PRO_5003886250" evidence="1">
    <location>
        <begin position="20"/>
        <end position="70"/>
    </location>
</feature>
<feature type="signal peptide" evidence="1">
    <location>
        <begin position="1"/>
        <end position="19"/>
    </location>
</feature>
<dbReference type="RefSeq" id="XP_007327346.1">
    <property type="nucleotide sequence ID" value="XM_007327284.1"/>
</dbReference>
<sequence>MKVIAYIISTFAFLTFATASPIAEAAGHVSIPSKREPFTFDHGLTHVSIPSKREPIRVFEGSTHVTVPHD</sequence>
<proteinExistence type="predicted"/>
<dbReference type="OMA" id="DHGLTHV"/>
<dbReference type="AlphaFoldDB" id="K5XE09"/>
<dbReference type="EMBL" id="JH971387">
    <property type="protein sequence ID" value="EKM81417.1"/>
    <property type="molecule type" value="Genomic_DNA"/>
</dbReference>
<reference evidence="3" key="1">
    <citation type="journal article" date="2012" name="Proc. Natl. Acad. Sci. U.S.A.">
        <title>Genome sequence of the button mushroom Agaricus bisporus reveals mechanisms governing adaptation to a humic-rich ecological niche.</title>
        <authorList>
            <person name="Morin E."/>
            <person name="Kohler A."/>
            <person name="Baker A.R."/>
            <person name="Foulongne-Oriol M."/>
            <person name="Lombard V."/>
            <person name="Nagy L.G."/>
            <person name="Ohm R.A."/>
            <person name="Patyshakuliyeva A."/>
            <person name="Brun A."/>
            <person name="Aerts A.L."/>
            <person name="Bailey A.M."/>
            <person name="Billette C."/>
            <person name="Coutinho P.M."/>
            <person name="Deakin G."/>
            <person name="Doddapaneni H."/>
            <person name="Floudas D."/>
            <person name="Grimwood J."/>
            <person name="Hilden K."/>
            <person name="Kuees U."/>
            <person name="LaButti K.M."/>
            <person name="Lapidus A."/>
            <person name="Lindquist E.A."/>
            <person name="Lucas S.M."/>
            <person name="Murat C."/>
            <person name="Riley R.W."/>
            <person name="Salamov A.A."/>
            <person name="Schmutz J."/>
            <person name="Subramanian V."/>
            <person name="Woesten H.A.B."/>
            <person name="Xu J."/>
            <person name="Eastwood D.C."/>
            <person name="Foster G.D."/>
            <person name="Sonnenberg A.S."/>
            <person name="Cullen D."/>
            <person name="de Vries R.P."/>
            <person name="Lundell T."/>
            <person name="Hibbett D.S."/>
            <person name="Henrissat B."/>
            <person name="Burton K.S."/>
            <person name="Kerrigan R.W."/>
            <person name="Challen M.P."/>
            <person name="Grigoriev I.V."/>
            <person name="Martin F."/>
        </authorList>
    </citation>
    <scope>NUCLEOTIDE SEQUENCE [LARGE SCALE GENOMIC DNA]</scope>
    <source>
        <strain evidence="3">JB137-S8 / ATCC MYA-4627 / FGSC 10392</strain>
    </source>
</reference>
<dbReference type="HOGENOM" id="CLU_2757206_0_0_1"/>
<keyword evidence="3" id="KW-1185">Reference proteome</keyword>
<evidence type="ECO:0000256" key="1">
    <source>
        <dbReference type="SAM" id="SignalP"/>
    </source>
</evidence>
<dbReference type="Proteomes" id="UP000008493">
    <property type="component" value="Unassembled WGS sequence"/>
</dbReference>
<evidence type="ECO:0000313" key="3">
    <source>
        <dbReference type="Proteomes" id="UP000008493"/>
    </source>
</evidence>
<evidence type="ECO:0000313" key="2">
    <source>
        <dbReference type="EMBL" id="EKM81417.1"/>
    </source>
</evidence>
<accession>K5XE09</accession>
<name>K5XE09_AGABU</name>